<feature type="compositionally biased region" description="Basic and acidic residues" evidence="19">
    <location>
        <begin position="227"/>
        <end position="238"/>
    </location>
</feature>
<dbReference type="FunFam" id="3.40.50.10880:FF:000002">
    <property type="entry name" value="Acidic residue methyltransferase 1"/>
    <property type="match status" value="1"/>
</dbReference>
<dbReference type="PANTHER" id="PTHR12260">
    <property type="entry name" value="DAMAGE-CONTROL PHOSPHATASE ARMT1"/>
    <property type="match status" value="1"/>
</dbReference>
<keyword evidence="9" id="KW-0808">Transferase</keyword>
<evidence type="ECO:0000256" key="4">
    <source>
        <dbReference type="ARBA" id="ARBA00001967"/>
    </source>
</evidence>
<organism evidence="21">
    <name type="scientific">Amblyomma aureolatum</name>
    <dbReference type="NCBI Taxonomy" id="187763"/>
    <lineage>
        <taxon>Eukaryota</taxon>
        <taxon>Metazoa</taxon>
        <taxon>Ecdysozoa</taxon>
        <taxon>Arthropoda</taxon>
        <taxon>Chelicerata</taxon>
        <taxon>Arachnida</taxon>
        <taxon>Acari</taxon>
        <taxon>Parasitiformes</taxon>
        <taxon>Ixodida</taxon>
        <taxon>Ixodoidea</taxon>
        <taxon>Ixodidae</taxon>
        <taxon>Amblyomminae</taxon>
        <taxon>Amblyomma</taxon>
    </lineage>
</organism>
<evidence type="ECO:0000256" key="12">
    <source>
        <dbReference type="ARBA" id="ARBA00022801"/>
    </source>
</evidence>
<evidence type="ECO:0000256" key="9">
    <source>
        <dbReference type="ARBA" id="ARBA00022679"/>
    </source>
</evidence>
<feature type="region of interest" description="Disordered" evidence="19">
    <location>
        <begin position="798"/>
        <end position="878"/>
    </location>
</feature>
<keyword evidence="7" id="KW-0533">Nickel</keyword>
<comment type="cofactor">
    <cofactor evidence="3">
        <name>Mn(2+)</name>
        <dbReference type="ChEBI" id="CHEBI:29035"/>
    </cofactor>
</comment>
<keyword evidence="13" id="KW-0464">Manganese</keyword>
<proteinExistence type="evidence at transcript level"/>
<dbReference type="AlphaFoldDB" id="A0A1E1X9W6"/>
<comment type="similarity">
    <text evidence="5">Belongs to the damage-control phosphatase family. Sugar phosphate phosphatase III subfamily.</text>
</comment>
<keyword evidence="10" id="KW-0949">S-adenosyl-L-methionine</keyword>
<evidence type="ECO:0000259" key="20">
    <source>
        <dbReference type="Pfam" id="PF01937"/>
    </source>
</evidence>
<evidence type="ECO:0000256" key="3">
    <source>
        <dbReference type="ARBA" id="ARBA00001936"/>
    </source>
</evidence>
<comment type="catalytic activity">
    <reaction evidence="18">
        <text>beta-D-fructose 6-phosphate = dihydroxyacetone + D-glyceraldehyde 3-phosphate</text>
        <dbReference type="Rhea" id="RHEA:28002"/>
        <dbReference type="ChEBI" id="CHEBI:16016"/>
        <dbReference type="ChEBI" id="CHEBI:57634"/>
        <dbReference type="ChEBI" id="CHEBI:59776"/>
    </reaction>
</comment>
<feature type="compositionally biased region" description="Polar residues" evidence="19">
    <location>
        <begin position="161"/>
        <end position="170"/>
    </location>
</feature>
<feature type="compositionally biased region" description="Low complexity" evidence="19">
    <location>
        <begin position="22"/>
        <end position="35"/>
    </location>
</feature>
<protein>
    <recommendedName>
        <fullName evidence="6">Damage-control phosphatase ARMT1</fullName>
    </recommendedName>
    <alternativeName>
        <fullName evidence="16">Acidic residue methyltransferase 1</fullName>
    </alternativeName>
    <alternativeName>
        <fullName evidence="14">Protein-glutamate O-methyltransferase</fullName>
    </alternativeName>
    <alternativeName>
        <fullName evidence="15">Sugar phosphate phosphatase ARMT1</fullName>
    </alternativeName>
</protein>
<evidence type="ECO:0000256" key="18">
    <source>
        <dbReference type="ARBA" id="ARBA00048809"/>
    </source>
</evidence>
<evidence type="ECO:0000256" key="8">
    <source>
        <dbReference type="ARBA" id="ARBA00022603"/>
    </source>
</evidence>
<feature type="compositionally biased region" description="Polar residues" evidence="19">
    <location>
        <begin position="241"/>
        <end position="256"/>
    </location>
</feature>
<feature type="compositionally biased region" description="Polar residues" evidence="19">
    <location>
        <begin position="1"/>
        <end position="14"/>
    </location>
</feature>
<dbReference type="GO" id="GO:0046872">
    <property type="term" value="F:metal ion binding"/>
    <property type="evidence" value="ECO:0007669"/>
    <property type="project" value="UniProtKB-KW"/>
</dbReference>
<evidence type="ECO:0000256" key="5">
    <source>
        <dbReference type="ARBA" id="ARBA00009519"/>
    </source>
</evidence>
<comment type="function">
    <text evidence="17">Metal-dependent phosphatase that shows phosphatase activity against several substrates, including fructose-1-phosphate and fructose-6-phosphate. Its preference for fructose-1-phosphate, a strong glycating agent that causes DNA damage rather than a canonical yeast metabolite, suggests a damage-control function in hexose phosphate metabolism. Has also been shown to have O-methyltransferase activity that methylates glutamate residues of target proteins to form gamma-glutamyl methyl ester residues. Possibly methylates PCNA, suggesting it is involved in the DNA damage response.</text>
</comment>
<feature type="region of interest" description="Disordered" evidence="19">
    <location>
        <begin position="1"/>
        <end position="325"/>
    </location>
</feature>
<evidence type="ECO:0000256" key="6">
    <source>
        <dbReference type="ARBA" id="ARBA00017414"/>
    </source>
</evidence>
<evidence type="ECO:0000256" key="15">
    <source>
        <dbReference type="ARBA" id="ARBA00030842"/>
    </source>
</evidence>
<evidence type="ECO:0000313" key="21">
    <source>
        <dbReference type="EMBL" id="JAT95901.1"/>
    </source>
</evidence>
<feature type="compositionally biased region" description="Polar residues" evidence="19">
    <location>
        <begin position="865"/>
        <end position="878"/>
    </location>
</feature>
<keyword evidence="8" id="KW-0489">Methyltransferase</keyword>
<evidence type="ECO:0000256" key="2">
    <source>
        <dbReference type="ARBA" id="ARBA00001326"/>
    </source>
</evidence>
<dbReference type="GO" id="GO:0005634">
    <property type="term" value="C:nucleus"/>
    <property type="evidence" value="ECO:0007669"/>
    <property type="project" value="TreeGrafter"/>
</dbReference>
<dbReference type="EMBL" id="GFAC01003287">
    <property type="protein sequence ID" value="JAT95901.1"/>
    <property type="molecule type" value="mRNA"/>
</dbReference>
<keyword evidence="12" id="KW-0378">Hydrolase</keyword>
<dbReference type="SUPFAM" id="SSF111321">
    <property type="entry name" value="AF1104-like"/>
    <property type="match status" value="1"/>
</dbReference>
<evidence type="ECO:0000256" key="17">
    <source>
        <dbReference type="ARBA" id="ARBA00045980"/>
    </source>
</evidence>
<evidence type="ECO:0000256" key="7">
    <source>
        <dbReference type="ARBA" id="ARBA00022596"/>
    </source>
</evidence>
<feature type="compositionally biased region" description="Basic and acidic residues" evidence="19">
    <location>
        <begin position="58"/>
        <end position="68"/>
    </location>
</feature>
<accession>A0A1E1X9W6</accession>
<keyword evidence="11" id="KW-0479">Metal-binding</keyword>
<feature type="compositionally biased region" description="Polar residues" evidence="19">
    <location>
        <begin position="140"/>
        <end position="150"/>
    </location>
</feature>
<evidence type="ECO:0000256" key="10">
    <source>
        <dbReference type="ARBA" id="ARBA00022691"/>
    </source>
</evidence>
<evidence type="ECO:0000256" key="16">
    <source>
        <dbReference type="ARBA" id="ARBA00032801"/>
    </source>
</evidence>
<dbReference type="GO" id="GO:0016791">
    <property type="term" value="F:phosphatase activity"/>
    <property type="evidence" value="ECO:0007669"/>
    <property type="project" value="TreeGrafter"/>
</dbReference>
<feature type="compositionally biased region" description="Polar residues" evidence="19">
    <location>
        <begin position="823"/>
        <end position="854"/>
    </location>
</feature>
<dbReference type="Pfam" id="PF01937">
    <property type="entry name" value="ARMT1-like_dom"/>
    <property type="match status" value="1"/>
</dbReference>
<sequence length="878" mass="96813">MATPSPKSRQSKTTDSSEKVHQSTAASQQHSASASGFLGRPKSPQAHAVDMSQSEGKQQAEIKHEHSAAKSSMQTHSRDASQKSASRHSVGEPETPTSKEPAAASRQAHQHRHTPSKSAAPSDEPVAAQRHGASEKPTPASRQSVEQTPTAAPRGHRRQQPSETLPSKSATPVEVQTGAGSAEPRHTDSDAAVVPAWHTEIDGGPFCSTPSQRSAQSASSELGAPDKNAEASELEARSKQKTPISSGTPLTGTPTRVSEVLPGELPAEERLAEEPPAETPGTVAQQRETERPKPIQPDAQQQPARVPLWKQSLPAPPTWRVTQKEGRKPMLVVPPEALPNPPPLSAKNTKGFAYKTVRDRLPVILTKVIDTVFRDRMEIGRVMGAEAREETKLVVGRLAKLRNEMVTNKPMVRIEDDFEDAEVWNSVLDCYMTDKGCPPRWYEAPWLYIETYYYRRIFEAFQMTTRLKDYDPFSKLKRDALYGSFNAVRILCDFVRQNTHREATVETLKQTTYRLIEVSLWGNRCDLSLSCGADSSGQAGSLQQTDRLRPYIISNHADKLWKYLCKLRERNQDGEPTRLHCVMDNAGYELATDLALLDFLHETGYVAIVTIHVKAIPWYVSDVMRRDLFWTLREMQDSDHSATQALSERCHRRIMDGTWFVMDDVFWTQSFDYAEMVTRRPDLYKLLQSADLLIFKGDLNYRKLVGDLDWDPTVSFEHALRGFKPTFLCALRTLKADTAAGIEPVIASEVAQRSPDWMVTGEYAVIQCAGARAERLPTSASPLKDGTTAAAQELGTSTSLHTAASGQKERNSDVLITSPGAKESSTSGAPSRSQATPTTSAGHKGEQQNGSSSAVPKKAKEESKTSCSVAQEAQQENS</sequence>
<dbReference type="GO" id="GO:0006974">
    <property type="term" value="P:DNA damage response"/>
    <property type="evidence" value="ECO:0007669"/>
    <property type="project" value="TreeGrafter"/>
</dbReference>
<evidence type="ECO:0000256" key="14">
    <source>
        <dbReference type="ARBA" id="ARBA00030066"/>
    </source>
</evidence>
<comment type="cofactor">
    <cofactor evidence="4">
        <name>Ni(2+)</name>
        <dbReference type="ChEBI" id="CHEBI:49786"/>
    </cofactor>
</comment>
<comment type="catalytic activity">
    <reaction evidence="1">
        <text>L-glutamyl-[protein] + S-adenosyl-L-methionine = [protein]-L-glutamate 5-O-methyl ester + S-adenosyl-L-homocysteine</text>
        <dbReference type="Rhea" id="RHEA:24452"/>
        <dbReference type="Rhea" id="RHEA-COMP:10208"/>
        <dbReference type="Rhea" id="RHEA-COMP:10311"/>
        <dbReference type="ChEBI" id="CHEBI:29973"/>
        <dbReference type="ChEBI" id="CHEBI:57856"/>
        <dbReference type="ChEBI" id="CHEBI:59789"/>
        <dbReference type="ChEBI" id="CHEBI:82795"/>
    </reaction>
</comment>
<evidence type="ECO:0000256" key="11">
    <source>
        <dbReference type="ARBA" id="ARBA00022723"/>
    </source>
</evidence>
<dbReference type="InterPro" id="IPR002791">
    <property type="entry name" value="ARMT1-like_metal-bd"/>
</dbReference>
<dbReference type="GO" id="GO:0032259">
    <property type="term" value="P:methylation"/>
    <property type="evidence" value="ECO:0007669"/>
    <property type="project" value="UniProtKB-KW"/>
</dbReference>
<comment type="catalytic activity">
    <reaction evidence="2">
        <text>beta-D-fructose 1-phosphate + H2O = D-fructose + phosphate</text>
        <dbReference type="Rhea" id="RHEA:35603"/>
        <dbReference type="ChEBI" id="CHEBI:15377"/>
        <dbReference type="ChEBI" id="CHEBI:37721"/>
        <dbReference type="ChEBI" id="CHEBI:43474"/>
        <dbReference type="ChEBI" id="CHEBI:138881"/>
    </reaction>
</comment>
<reference evidence="21" key="1">
    <citation type="journal article" date="2017" name="Front. Cell. Infect. Microbiol.">
        <title>The Distinct Transcriptional Response of the Midgut of Amblyomma sculptum and Amblyomma aureolatum Ticks to Rickettsia rickettsii Correlates to Their Differences in Susceptibility to Infection.</title>
        <authorList>
            <person name="Martins L.A."/>
            <person name="Galletti M.F.B.M."/>
            <person name="Ribeiro J.M."/>
            <person name="Fujita A."/>
            <person name="Costa F.B."/>
            <person name="Labruna M.B."/>
            <person name="Daffre S."/>
            <person name="Fogaca A.C."/>
        </authorList>
    </citation>
    <scope>NUCLEOTIDE SEQUENCE</scope>
</reference>
<feature type="compositionally biased region" description="Polar residues" evidence="19">
    <location>
        <begin position="208"/>
        <end position="220"/>
    </location>
</feature>
<dbReference type="InterPro" id="IPR036075">
    <property type="entry name" value="ARMT-1-like_metal-bd_sf"/>
</dbReference>
<dbReference type="Gene3D" id="1.20.930.60">
    <property type="match status" value="1"/>
</dbReference>
<name>A0A1E1X9W6_9ACAR</name>
<dbReference type="GO" id="GO:0008168">
    <property type="term" value="F:methyltransferase activity"/>
    <property type="evidence" value="ECO:0007669"/>
    <property type="project" value="UniProtKB-KW"/>
</dbReference>
<evidence type="ECO:0000256" key="13">
    <source>
        <dbReference type="ARBA" id="ARBA00023211"/>
    </source>
</evidence>
<dbReference type="PANTHER" id="PTHR12260:SF6">
    <property type="entry name" value="DAMAGE-CONTROL PHOSPHATASE ARMT1"/>
    <property type="match status" value="1"/>
</dbReference>
<dbReference type="InterPro" id="IPR039763">
    <property type="entry name" value="ARMT1"/>
</dbReference>
<evidence type="ECO:0000256" key="19">
    <source>
        <dbReference type="SAM" id="MobiDB-lite"/>
    </source>
</evidence>
<feature type="domain" description="Damage-control phosphatase ARMT1-like metal-binding" evidence="20">
    <location>
        <begin position="356"/>
        <end position="742"/>
    </location>
</feature>
<evidence type="ECO:0000256" key="1">
    <source>
        <dbReference type="ARBA" id="ARBA00000807"/>
    </source>
</evidence>
<dbReference type="Gene3D" id="3.40.50.10880">
    <property type="entry name" value="Uncharacterised protein PF01937, DUF89, domain 3"/>
    <property type="match status" value="1"/>
</dbReference>